<dbReference type="SUPFAM" id="SSF52540">
    <property type="entry name" value="P-loop containing nucleoside triphosphate hydrolases"/>
    <property type="match status" value="1"/>
</dbReference>
<accession>A0A2S9YR67</accession>
<name>A0A2S9YR67_9BACT</name>
<comment type="caution">
    <text evidence="1">The sequence shown here is derived from an EMBL/GenBank/DDBJ whole genome shotgun (WGS) entry which is preliminary data.</text>
</comment>
<dbReference type="InterPro" id="IPR027417">
    <property type="entry name" value="P-loop_NTPase"/>
</dbReference>
<dbReference type="EMBL" id="PVNL01000052">
    <property type="protein sequence ID" value="PRQ07552.1"/>
    <property type="molecule type" value="Genomic_DNA"/>
</dbReference>
<evidence type="ECO:0000313" key="1">
    <source>
        <dbReference type="EMBL" id="PRQ07552.1"/>
    </source>
</evidence>
<gene>
    <name evidence="1" type="ORF">ENSA7_27720</name>
</gene>
<evidence type="ECO:0000313" key="2">
    <source>
        <dbReference type="Proteomes" id="UP000238823"/>
    </source>
</evidence>
<dbReference type="AlphaFoldDB" id="A0A2S9YR67"/>
<reference evidence="1 2" key="1">
    <citation type="submission" date="2018-03" db="EMBL/GenBank/DDBJ databases">
        <title>Draft Genome Sequences of the Obligatory Marine Myxobacteria Enhygromyxa salina SWB007.</title>
        <authorList>
            <person name="Poehlein A."/>
            <person name="Moghaddam J.A."/>
            <person name="Harms H."/>
            <person name="Alanjari M."/>
            <person name="Koenig G.M."/>
            <person name="Daniel R."/>
            <person name="Schaeberle T.F."/>
        </authorList>
    </citation>
    <scope>NUCLEOTIDE SEQUENCE [LARGE SCALE GENOMIC DNA]</scope>
    <source>
        <strain evidence="1 2">SWB007</strain>
    </source>
</reference>
<dbReference type="Gene3D" id="3.40.50.300">
    <property type="entry name" value="P-loop containing nucleotide triphosphate hydrolases"/>
    <property type="match status" value="1"/>
</dbReference>
<organism evidence="1 2">
    <name type="scientific">Enhygromyxa salina</name>
    <dbReference type="NCBI Taxonomy" id="215803"/>
    <lineage>
        <taxon>Bacteria</taxon>
        <taxon>Pseudomonadati</taxon>
        <taxon>Myxococcota</taxon>
        <taxon>Polyangia</taxon>
        <taxon>Nannocystales</taxon>
        <taxon>Nannocystaceae</taxon>
        <taxon>Enhygromyxa</taxon>
    </lineage>
</organism>
<protein>
    <recommendedName>
        <fullName evidence="3">Adenylate kinase</fullName>
    </recommendedName>
</protein>
<evidence type="ECO:0008006" key="3">
    <source>
        <dbReference type="Google" id="ProtNLM"/>
    </source>
</evidence>
<dbReference type="Proteomes" id="UP000238823">
    <property type="component" value="Unassembled WGS sequence"/>
</dbReference>
<sequence>MKRLTWLVGPPGAGKSTFARRHTGFTRRVEFNAMLSPLIEPLDLRKGVLAANAKLVEVVRAVELHPDNAEVAPLLVVAGLVPEAALFPLDSREEVWLLLPDRERWVQQLRSRPSNGPTRQYADFAYAAQWYENFCAWLARELPLRHIDVRFEPELVGRVDPS</sequence>
<proteinExistence type="predicted"/>